<dbReference type="GO" id="GO:0016055">
    <property type="term" value="P:Wnt signaling pathway"/>
    <property type="evidence" value="ECO:0007669"/>
    <property type="project" value="UniProtKB-KW"/>
</dbReference>
<dbReference type="PANTHER" id="PTHR31120:SF6">
    <property type="entry name" value="METALLOPROTEASE TIKI HOMOLOG"/>
    <property type="match status" value="1"/>
</dbReference>
<dbReference type="PANTHER" id="PTHR31120">
    <property type="entry name" value="METALLOPROTEASE TIKI"/>
    <property type="match status" value="1"/>
</dbReference>
<dbReference type="EC" id="3.4.-.-" evidence="13"/>
<evidence type="ECO:0000256" key="3">
    <source>
        <dbReference type="ARBA" id="ARBA00008261"/>
    </source>
</evidence>
<comment type="function">
    <text evidence="13">Metalloprotease that acts as a negative regulator of the Wnt signaling pathway.</text>
</comment>
<keyword evidence="6 13" id="KW-0479">Metal-binding</keyword>
<dbReference type="Pfam" id="PF01963">
    <property type="entry name" value="TraB_PrgY_gumN"/>
    <property type="match status" value="1"/>
</dbReference>
<evidence type="ECO:0000256" key="14">
    <source>
        <dbReference type="SAM" id="MobiDB-lite"/>
    </source>
</evidence>
<comment type="similarity">
    <text evidence="3 13">Belongs to the TIKI family.</text>
</comment>
<evidence type="ECO:0000313" key="17">
    <source>
        <dbReference type="WBParaSite" id="Gr19_v10_g2642.t1"/>
    </source>
</evidence>
<keyword evidence="16" id="KW-1185">Reference proteome</keyword>
<keyword evidence="9" id="KW-1133">Transmembrane helix</keyword>
<reference evidence="17" key="1">
    <citation type="submission" date="2022-11" db="UniProtKB">
        <authorList>
            <consortium name="WormBaseParasite"/>
        </authorList>
    </citation>
    <scope>IDENTIFICATION</scope>
</reference>
<organism evidence="16 17">
    <name type="scientific">Globodera rostochiensis</name>
    <name type="common">Golden nematode worm</name>
    <name type="synonym">Heterodera rostochiensis</name>
    <dbReference type="NCBI Taxonomy" id="31243"/>
    <lineage>
        <taxon>Eukaryota</taxon>
        <taxon>Metazoa</taxon>
        <taxon>Ecdysozoa</taxon>
        <taxon>Nematoda</taxon>
        <taxon>Chromadorea</taxon>
        <taxon>Rhabditida</taxon>
        <taxon>Tylenchina</taxon>
        <taxon>Tylenchomorpha</taxon>
        <taxon>Tylenchoidea</taxon>
        <taxon>Heteroderidae</taxon>
        <taxon>Heteroderinae</taxon>
        <taxon>Globodera</taxon>
    </lineage>
</organism>
<keyword evidence="11" id="KW-0472">Membrane</keyword>
<dbReference type="GO" id="GO:0004222">
    <property type="term" value="F:metalloendopeptidase activity"/>
    <property type="evidence" value="ECO:0007669"/>
    <property type="project" value="UniProtKB-UniRule"/>
</dbReference>
<dbReference type="InterPro" id="IPR002816">
    <property type="entry name" value="TraB/PrgY/GumN_fam"/>
</dbReference>
<evidence type="ECO:0000256" key="4">
    <source>
        <dbReference type="ARBA" id="ARBA00022670"/>
    </source>
</evidence>
<evidence type="ECO:0000256" key="10">
    <source>
        <dbReference type="ARBA" id="ARBA00023049"/>
    </source>
</evidence>
<comment type="cofactor">
    <cofactor evidence="13">
        <name>Mn(2+)</name>
        <dbReference type="ChEBI" id="CHEBI:29035"/>
    </cofactor>
    <cofactor evidence="13">
        <name>Co(2+)</name>
        <dbReference type="ChEBI" id="CHEBI:48828"/>
    </cofactor>
    <text evidence="13">Divalent metal cations. Mn(2+) or Co(2+).</text>
</comment>
<evidence type="ECO:0000256" key="2">
    <source>
        <dbReference type="ARBA" id="ARBA00004479"/>
    </source>
</evidence>
<keyword evidence="8 13" id="KW-0378">Hydrolase</keyword>
<evidence type="ECO:0000256" key="8">
    <source>
        <dbReference type="ARBA" id="ARBA00022801"/>
    </source>
</evidence>
<dbReference type="GO" id="GO:0030178">
    <property type="term" value="P:negative regulation of Wnt signaling pathway"/>
    <property type="evidence" value="ECO:0007669"/>
    <property type="project" value="UniProtKB-UniRule"/>
</dbReference>
<dbReference type="GO" id="GO:0005886">
    <property type="term" value="C:plasma membrane"/>
    <property type="evidence" value="ECO:0007669"/>
    <property type="project" value="UniProtKB-SubCell"/>
</dbReference>
<evidence type="ECO:0000313" key="16">
    <source>
        <dbReference type="Proteomes" id="UP000887572"/>
    </source>
</evidence>
<evidence type="ECO:0000256" key="1">
    <source>
        <dbReference type="ARBA" id="ARBA00001941"/>
    </source>
</evidence>
<keyword evidence="7 13" id="KW-0732">Signal</keyword>
<evidence type="ECO:0000256" key="9">
    <source>
        <dbReference type="ARBA" id="ARBA00022989"/>
    </source>
</evidence>
<dbReference type="WBParaSite" id="Gr19_v10_g2642.t1">
    <property type="protein sequence ID" value="Gr19_v10_g2642.t1"/>
    <property type="gene ID" value="Gr19_v10_g2642"/>
</dbReference>
<sequence>MYLKWLLFGAIMVNLVKTEDEEDEHVYLWKITHPKLTKPSYLFGILYLPWKILFRHFPSNVENIIKNVDVVVMDVNSESDEKSKMALLNKELPQHIIERMEKVFRIEPTDLREVGLEDCHSEVLLPNDVYEKSKIALFEQMLDVLESEKKTGTNTLKTLVESYKNGKITEQSFENHIFGLTMPPEKENELKIAKELLWAVNGANNKKWILKMNEWMKEQKPKKWIQRMNEWMMELNTENTEEKSFFFAVGLGTLITEHDSLIELLTNEGYKVEKMNGTISSDATKEEAFDDDEKDNQQPEDLNGPYFLFI</sequence>
<keyword evidence="5" id="KW-0812">Transmembrane</keyword>
<dbReference type="GO" id="GO:0046872">
    <property type="term" value="F:metal ion binding"/>
    <property type="evidence" value="ECO:0007669"/>
    <property type="project" value="UniProtKB-UniRule"/>
</dbReference>
<dbReference type="AlphaFoldDB" id="A0A914HQ06"/>
<dbReference type="GO" id="GO:0006508">
    <property type="term" value="P:proteolysis"/>
    <property type="evidence" value="ECO:0007669"/>
    <property type="project" value="UniProtKB-KW"/>
</dbReference>
<feature type="chain" id="PRO_5037390633" description="Metalloprotease TIKI homolog" evidence="15">
    <location>
        <begin position="19"/>
        <end position="310"/>
    </location>
</feature>
<evidence type="ECO:0000256" key="6">
    <source>
        <dbReference type="ARBA" id="ARBA00022723"/>
    </source>
</evidence>
<keyword evidence="13" id="KW-1003">Cell membrane</keyword>
<evidence type="ECO:0000256" key="12">
    <source>
        <dbReference type="ARBA" id="ARBA00023180"/>
    </source>
</evidence>
<evidence type="ECO:0000256" key="11">
    <source>
        <dbReference type="ARBA" id="ARBA00023136"/>
    </source>
</evidence>
<keyword evidence="13" id="KW-0879">Wnt signaling pathway</keyword>
<proteinExistence type="inferred from homology"/>
<comment type="cofactor">
    <cofactor evidence="1">
        <name>Co(2+)</name>
        <dbReference type="ChEBI" id="CHEBI:48828"/>
    </cofactor>
</comment>
<feature type="signal peptide" evidence="15">
    <location>
        <begin position="1"/>
        <end position="18"/>
    </location>
</feature>
<dbReference type="Proteomes" id="UP000887572">
    <property type="component" value="Unplaced"/>
</dbReference>
<evidence type="ECO:0000256" key="7">
    <source>
        <dbReference type="ARBA" id="ARBA00022729"/>
    </source>
</evidence>
<name>A0A914HQ06_GLORO</name>
<keyword evidence="4 13" id="KW-0645">Protease</keyword>
<evidence type="ECO:0000256" key="13">
    <source>
        <dbReference type="RuleBase" id="RU369069"/>
    </source>
</evidence>
<feature type="region of interest" description="Disordered" evidence="14">
    <location>
        <begin position="281"/>
        <end position="304"/>
    </location>
</feature>
<comment type="subcellular location">
    <subcellularLocation>
        <location evidence="13">Cell membrane</location>
        <topology evidence="13">Single-pass type I membrane protein</topology>
    </subcellularLocation>
    <subcellularLocation>
        <location evidence="2">Membrane</location>
        <topology evidence="2">Single-pass type I membrane protein</topology>
    </subcellularLocation>
</comment>
<evidence type="ECO:0000256" key="5">
    <source>
        <dbReference type="ARBA" id="ARBA00022692"/>
    </source>
</evidence>
<evidence type="ECO:0000256" key="15">
    <source>
        <dbReference type="SAM" id="SignalP"/>
    </source>
</evidence>
<keyword evidence="12" id="KW-0325">Glycoprotein</keyword>
<accession>A0A914HQ06</accession>
<keyword evidence="10 13" id="KW-0482">Metalloprotease</keyword>
<protein>
    <recommendedName>
        <fullName evidence="13">Metalloprotease TIKI homolog</fullName>
        <ecNumber evidence="13">3.4.-.-</ecNumber>
    </recommendedName>
</protein>
<dbReference type="InterPro" id="IPR040230">
    <property type="entry name" value="TIKI1/2-like"/>
</dbReference>